<dbReference type="InterPro" id="IPR000524">
    <property type="entry name" value="Tscrpt_reg_HTH_GntR"/>
</dbReference>
<protein>
    <submittedName>
        <fullName evidence="5">GntR family transcriptional regulator</fullName>
    </submittedName>
</protein>
<dbReference type="InterPro" id="IPR036388">
    <property type="entry name" value="WH-like_DNA-bd_sf"/>
</dbReference>
<keyword evidence="2" id="KW-0238">DNA-binding</keyword>
<dbReference type="PANTHER" id="PTHR38445">
    <property type="entry name" value="HTH-TYPE TRANSCRIPTIONAL REPRESSOR YTRA"/>
    <property type="match status" value="1"/>
</dbReference>
<keyword evidence="3" id="KW-0804">Transcription</keyword>
<keyword evidence="1" id="KW-0805">Transcription regulation</keyword>
<evidence type="ECO:0000256" key="3">
    <source>
        <dbReference type="ARBA" id="ARBA00023163"/>
    </source>
</evidence>
<evidence type="ECO:0000313" key="5">
    <source>
        <dbReference type="EMBL" id="MBD8040991.1"/>
    </source>
</evidence>
<accession>A0ABR8YA72</accession>
<dbReference type="SMART" id="SM00345">
    <property type="entry name" value="HTH_GNTR"/>
    <property type="match status" value="1"/>
</dbReference>
<dbReference type="PANTHER" id="PTHR38445:SF10">
    <property type="entry name" value="GNTR-FAMILY TRANSCRIPTIONAL REGULATOR"/>
    <property type="match status" value="1"/>
</dbReference>
<dbReference type="Pfam" id="PF00392">
    <property type="entry name" value="GntR"/>
    <property type="match status" value="1"/>
</dbReference>
<dbReference type="Gene3D" id="1.10.287.100">
    <property type="match status" value="1"/>
</dbReference>
<comment type="caution">
    <text evidence="5">The sequence shown here is derived from an EMBL/GenBank/DDBJ whole genome shotgun (WGS) entry which is preliminary data.</text>
</comment>
<feature type="domain" description="HTH gntR-type" evidence="4">
    <location>
        <begin position="7"/>
        <end position="75"/>
    </location>
</feature>
<dbReference type="CDD" id="cd07377">
    <property type="entry name" value="WHTH_GntR"/>
    <property type="match status" value="1"/>
</dbReference>
<proteinExistence type="predicted"/>
<dbReference type="Proteomes" id="UP000620874">
    <property type="component" value="Unassembled WGS sequence"/>
</dbReference>
<evidence type="ECO:0000259" key="4">
    <source>
        <dbReference type="PROSITE" id="PS50949"/>
    </source>
</evidence>
<dbReference type="EMBL" id="JACSPP010000035">
    <property type="protein sequence ID" value="MBD8040991.1"/>
    <property type="molecule type" value="Genomic_DNA"/>
</dbReference>
<dbReference type="RefSeq" id="WP_087251407.1">
    <property type="nucleotide sequence ID" value="NZ_JACSPP010000035.1"/>
</dbReference>
<organism evidence="5 6">
    <name type="scientific">Phocaeicola intestinalis</name>
    <dbReference type="NCBI Taxonomy" id="2762212"/>
    <lineage>
        <taxon>Bacteria</taxon>
        <taxon>Pseudomonadati</taxon>
        <taxon>Bacteroidota</taxon>
        <taxon>Bacteroidia</taxon>
        <taxon>Bacteroidales</taxon>
        <taxon>Bacteroidaceae</taxon>
        <taxon>Phocaeicola</taxon>
    </lineage>
</organism>
<keyword evidence="6" id="KW-1185">Reference proteome</keyword>
<reference evidence="5 6" key="1">
    <citation type="submission" date="2020-08" db="EMBL/GenBank/DDBJ databases">
        <title>A Genomic Blueprint of the Chicken Gut Microbiome.</title>
        <authorList>
            <person name="Gilroy R."/>
            <person name="Ravi A."/>
            <person name="Getino M."/>
            <person name="Pursley I."/>
            <person name="Horton D.L."/>
            <person name="Alikhan N.-F."/>
            <person name="Baker D."/>
            <person name="Gharbi K."/>
            <person name="Hall N."/>
            <person name="Watson M."/>
            <person name="Adriaenssens E.M."/>
            <person name="Foster-Nyarko E."/>
            <person name="Jarju S."/>
            <person name="Secka A."/>
            <person name="Antonio M."/>
            <person name="Oren A."/>
            <person name="Chaudhuri R."/>
            <person name="La Ragione R.M."/>
            <person name="Hildebrand F."/>
            <person name="Pallen M.J."/>
        </authorList>
    </citation>
    <scope>NUCLEOTIDE SEQUENCE [LARGE SCALE GENOMIC DNA]</scope>
    <source>
        <strain evidence="5 6">Sa1CVN1</strain>
    </source>
</reference>
<dbReference type="Gene3D" id="1.10.10.10">
    <property type="entry name" value="Winged helix-like DNA-binding domain superfamily/Winged helix DNA-binding domain"/>
    <property type="match status" value="1"/>
</dbReference>
<dbReference type="InterPro" id="IPR036390">
    <property type="entry name" value="WH_DNA-bd_sf"/>
</dbReference>
<dbReference type="SUPFAM" id="SSF46785">
    <property type="entry name" value="Winged helix' DNA-binding domain"/>
    <property type="match status" value="1"/>
</dbReference>
<gene>
    <name evidence="5" type="ORF">H9625_11205</name>
</gene>
<name>A0ABR8YA72_9BACT</name>
<evidence type="ECO:0000256" key="2">
    <source>
        <dbReference type="ARBA" id="ARBA00023125"/>
    </source>
</evidence>
<evidence type="ECO:0000313" key="6">
    <source>
        <dbReference type="Proteomes" id="UP000620874"/>
    </source>
</evidence>
<sequence length="127" mass="14675">MDFKESKAIYLQIADRICDEILLGVYPEEGRIPSVREYAGMVEVNANTVVRSFDYLQQQGIIYNKRGIGYFVAAGAHRVIYDLRKEHFLQEECGYFFKQCVMLHISADELAGMYQDFITESEKNKSV</sequence>
<evidence type="ECO:0000256" key="1">
    <source>
        <dbReference type="ARBA" id="ARBA00023015"/>
    </source>
</evidence>
<dbReference type="PROSITE" id="PS50949">
    <property type="entry name" value="HTH_GNTR"/>
    <property type="match status" value="1"/>
</dbReference>